<feature type="domain" description="ABC transporter" evidence="7">
    <location>
        <begin position="59"/>
        <end position="289"/>
    </location>
</feature>
<organism evidence="8 9">
    <name type="scientific">Naasia lichenicola</name>
    <dbReference type="NCBI Taxonomy" id="2565933"/>
    <lineage>
        <taxon>Bacteria</taxon>
        <taxon>Bacillati</taxon>
        <taxon>Actinomycetota</taxon>
        <taxon>Actinomycetes</taxon>
        <taxon>Micrococcales</taxon>
        <taxon>Microbacteriaceae</taxon>
        <taxon>Naasia</taxon>
    </lineage>
</organism>
<evidence type="ECO:0000256" key="2">
    <source>
        <dbReference type="ARBA" id="ARBA00022448"/>
    </source>
</evidence>
<dbReference type="EMBL" id="SSSM01000001">
    <property type="protein sequence ID" value="THG33514.1"/>
    <property type="molecule type" value="Genomic_DNA"/>
</dbReference>
<proteinExistence type="predicted"/>
<dbReference type="AlphaFoldDB" id="A0A4S4FSX1"/>
<dbReference type="Proteomes" id="UP000309133">
    <property type="component" value="Unassembled WGS sequence"/>
</dbReference>
<dbReference type="Gene3D" id="3.40.50.300">
    <property type="entry name" value="P-loop containing nucleotide triphosphate hydrolases"/>
    <property type="match status" value="1"/>
</dbReference>
<evidence type="ECO:0000256" key="5">
    <source>
        <dbReference type="ARBA" id="ARBA00023251"/>
    </source>
</evidence>
<dbReference type="InterPro" id="IPR003439">
    <property type="entry name" value="ABC_transporter-like_ATP-bd"/>
</dbReference>
<evidence type="ECO:0000313" key="8">
    <source>
        <dbReference type="EMBL" id="THG33514.1"/>
    </source>
</evidence>
<feature type="compositionally biased region" description="Basic and acidic residues" evidence="6">
    <location>
        <begin position="1"/>
        <end position="11"/>
    </location>
</feature>
<evidence type="ECO:0000256" key="1">
    <source>
        <dbReference type="ARBA" id="ARBA00004202"/>
    </source>
</evidence>
<sequence length="305" mass="31554">MRRLCMAEKESFPSGSSSPDRSSGADAAGTSAPLAAAPLAAAPLAAPAPAPAAPGGSALSIRGLRKVFGSKVAVDGVDLEVPSGSFYGLVGPNGAGKTTTLSMATGLLRPDAGTALVHGVDVWQQPLEAKRLIGILADGVRLFDRLTGEQLVSYSGMLSGMSRETVTERAADLLRLLDLTEASSTLVVDYSAGMTKKIALACALIHAPRLLVLDEPFESVDPVSAANIRDLLHGYVDSGGTVIVSSHAMDLVQRMCDHVAIIAAGRVLAAGTIDEVRDGAELEDRFVDLVGGRHHAEGPAWLRLS</sequence>
<dbReference type="SUPFAM" id="SSF52540">
    <property type="entry name" value="P-loop containing nucleoside triphosphate hydrolases"/>
    <property type="match status" value="1"/>
</dbReference>
<evidence type="ECO:0000256" key="6">
    <source>
        <dbReference type="SAM" id="MobiDB-lite"/>
    </source>
</evidence>
<dbReference type="CDD" id="cd03230">
    <property type="entry name" value="ABC_DR_subfamily_A"/>
    <property type="match status" value="1"/>
</dbReference>
<protein>
    <submittedName>
        <fullName evidence="8">ATP-binding cassette domain-containing protein</fullName>
    </submittedName>
</protein>
<dbReference type="GO" id="GO:0016887">
    <property type="term" value="F:ATP hydrolysis activity"/>
    <property type="evidence" value="ECO:0007669"/>
    <property type="project" value="InterPro"/>
</dbReference>
<evidence type="ECO:0000313" key="9">
    <source>
        <dbReference type="Proteomes" id="UP000309133"/>
    </source>
</evidence>
<keyword evidence="5" id="KW-0046">Antibiotic resistance</keyword>
<dbReference type="Pfam" id="PF00005">
    <property type="entry name" value="ABC_tran"/>
    <property type="match status" value="1"/>
</dbReference>
<keyword evidence="3" id="KW-0547">Nucleotide-binding</keyword>
<feature type="region of interest" description="Disordered" evidence="6">
    <location>
        <begin position="1"/>
        <end position="30"/>
    </location>
</feature>
<comment type="caution">
    <text evidence="8">The sequence shown here is derived from an EMBL/GenBank/DDBJ whole genome shotgun (WGS) entry which is preliminary data.</text>
</comment>
<keyword evidence="9" id="KW-1185">Reference proteome</keyword>
<dbReference type="InterPro" id="IPR003593">
    <property type="entry name" value="AAA+_ATPase"/>
</dbReference>
<accession>A0A4S4FSX1</accession>
<dbReference type="GO" id="GO:0005886">
    <property type="term" value="C:plasma membrane"/>
    <property type="evidence" value="ECO:0007669"/>
    <property type="project" value="UniProtKB-SubCell"/>
</dbReference>
<name>A0A4S4FSX1_9MICO</name>
<evidence type="ECO:0000256" key="3">
    <source>
        <dbReference type="ARBA" id="ARBA00022741"/>
    </source>
</evidence>
<feature type="compositionally biased region" description="Low complexity" evidence="6">
    <location>
        <begin position="12"/>
        <end position="30"/>
    </location>
</feature>
<gene>
    <name evidence="8" type="ORF">E6C64_04035</name>
</gene>
<keyword evidence="4 8" id="KW-0067">ATP-binding</keyword>
<dbReference type="OrthoDB" id="9804819at2"/>
<dbReference type="SMART" id="SM00382">
    <property type="entry name" value="AAA"/>
    <property type="match status" value="1"/>
</dbReference>
<comment type="subcellular location">
    <subcellularLocation>
        <location evidence="1">Cell membrane</location>
        <topology evidence="1">Peripheral membrane protein</topology>
    </subcellularLocation>
</comment>
<evidence type="ECO:0000259" key="7">
    <source>
        <dbReference type="PROSITE" id="PS50893"/>
    </source>
</evidence>
<reference evidence="8 9" key="1">
    <citation type="submission" date="2019-04" db="EMBL/GenBank/DDBJ databases">
        <authorList>
            <person name="Jiang L."/>
        </authorList>
    </citation>
    <scope>NUCLEOTIDE SEQUENCE [LARGE SCALE GENOMIC DNA]</scope>
    <source>
        <strain evidence="8 9">YIM 131853</strain>
    </source>
</reference>
<dbReference type="PANTHER" id="PTHR42711:SF19">
    <property type="entry name" value="DOXORUBICIN RESISTANCE ATP-BINDING PROTEIN DRRA"/>
    <property type="match status" value="1"/>
</dbReference>
<dbReference type="PANTHER" id="PTHR42711">
    <property type="entry name" value="ABC TRANSPORTER ATP-BINDING PROTEIN"/>
    <property type="match status" value="1"/>
</dbReference>
<evidence type="ECO:0000256" key="4">
    <source>
        <dbReference type="ARBA" id="ARBA00022840"/>
    </source>
</evidence>
<dbReference type="InterPro" id="IPR027417">
    <property type="entry name" value="P-loop_NTPase"/>
</dbReference>
<keyword evidence="2" id="KW-0813">Transport</keyword>
<dbReference type="PROSITE" id="PS50893">
    <property type="entry name" value="ABC_TRANSPORTER_2"/>
    <property type="match status" value="1"/>
</dbReference>
<dbReference type="GO" id="GO:0005524">
    <property type="term" value="F:ATP binding"/>
    <property type="evidence" value="ECO:0007669"/>
    <property type="project" value="UniProtKB-KW"/>
</dbReference>
<dbReference type="GO" id="GO:0046677">
    <property type="term" value="P:response to antibiotic"/>
    <property type="evidence" value="ECO:0007669"/>
    <property type="project" value="UniProtKB-KW"/>
</dbReference>
<dbReference type="InterPro" id="IPR050763">
    <property type="entry name" value="ABC_transporter_ATP-binding"/>
</dbReference>